<proteinExistence type="predicted"/>
<organism evidence="1 2">
    <name type="scientific">Pedobacter soli</name>
    <dbReference type="NCBI Taxonomy" id="390242"/>
    <lineage>
        <taxon>Bacteria</taxon>
        <taxon>Pseudomonadati</taxon>
        <taxon>Bacteroidota</taxon>
        <taxon>Sphingobacteriia</taxon>
        <taxon>Sphingobacteriales</taxon>
        <taxon>Sphingobacteriaceae</taxon>
        <taxon>Pedobacter</taxon>
    </lineage>
</organism>
<reference evidence="2" key="1">
    <citation type="submission" date="2016-10" db="EMBL/GenBank/DDBJ databases">
        <authorList>
            <person name="Varghese N."/>
            <person name="Submissions S."/>
        </authorList>
    </citation>
    <scope>NUCLEOTIDE SEQUENCE [LARGE SCALE GENOMIC DNA]</scope>
    <source>
        <strain evidence="2">DSM 18609</strain>
    </source>
</reference>
<dbReference type="Proteomes" id="UP000199455">
    <property type="component" value="Unassembled WGS sequence"/>
</dbReference>
<name>A0A1G7AWR5_9SPHI</name>
<gene>
    <name evidence="1" type="ORF">SAMN04488024_11375</name>
</gene>
<protein>
    <recommendedName>
        <fullName evidence="3">Outer membrane protein beta-barrel domain-containing protein</fullName>
    </recommendedName>
</protein>
<dbReference type="STRING" id="390242.SAMN04488024_11375"/>
<dbReference type="RefSeq" id="WP_143009642.1">
    <property type="nucleotide sequence ID" value="NZ_FMZH01000013.1"/>
</dbReference>
<evidence type="ECO:0000313" key="2">
    <source>
        <dbReference type="Proteomes" id="UP000199455"/>
    </source>
</evidence>
<keyword evidence="2" id="KW-1185">Reference proteome</keyword>
<sequence>MYSLVKTYLKVQNLVRAALPFILISLSLNVFSQQMGAKTKVSAGGALAFPTGKSAKTYRRGYGGSLVGEYNLKGNLNAVGYMGYMHFQYRKDVRARLENYGEDTHISGVIPLKVGLRYYFGGIYYAEVLGGSAFALGEHPYQAFTYSPALGACIPINNRFSADLGLRYESWIRNGESTSFYGARIALAVAL</sequence>
<evidence type="ECO:0008006" key="3">
    <source>
        <dbReference type="Google" id="ProtNLM"/>
    </source>
</evidence>
<evidence type="ECO:0000313" key="1">
    <source>
        <dbReference type="EMBL" id="SDE19017.1"/>
    </source>
</evidence>
<accession>A0A1G7AWR5</accession>
<dbReference type="AlphaFoldDB" id="A0A1G7AWR5"/>
<dbReference type="EMBL" id="FMZH01000013">
    <property type="protein sequence ID" value="SDE19017.1"/>
    <property type="molecule type" value="Genomic_DNA"/>
</dbReference>